<feature type="signal peptide" evidence="1">
    <location>
        <begin position="1"/>
        <end position="16"/>
    </location>
</feature>
<dbReference type="EMBL" id="JAFFHA010000008">
    <property type="protein sequence ID" value="KAK4652230.1"/>
    <property type="molecule type" value="Genomic_DNA"/>
</dbReference>
<keyword evidence="3" id="KW-1185">Reference proteome</keyword>
<name>A0ABR0G907_9PEZI</name>
<accession>A0ABR0G907</accession>
<dbReference type="RefSeq" id="XP_062741205.1">
    <property type="nucleotide sequence ID" value="XM_062884202.1"/>
</dbReference>
<feature type="chain" id="PRO_5045993275" evidence="1">
    <location>
        <begin position="17"/>
        <end position="66"/>
    </location>
</feature>
<reference evidence="2 3" key="1">
    <citation type="journal article" date="2023" name="bioRxiv">
        <title>High-quality genome assemblies of four members of thePodospora anserinaspecies complex.</title>
        <authorList>
            <person name="Ament-Velasquez S.L."/>
            <person name="Vogan A.A."/>
            <person name="Wallerman O."/>
            <person name="Hartmann F."/>
            <person name="Gautier V."/>
            <person name="Silar P."/>
            <person name="Giraud T."/>
            <person name="Johannesson H."/>
        </authorList>
    </citation>
    <scope>NUCLEOTIDE SEQUENCE [LARGE SCALE GENOMIC DNA]</scope>
    <source>
        <strain evidence="2 3">CBS 415.72m</strain>
    </source>
</reference>
<protein>
    <submittedName>
        <fullName evidence="2">Uncharacterized protein</fullName>
    </submittedName>
</protein>
<proteinExistence type="predicted"/>
<dbReference type="Proteomes" id="UP001323405">
    <property type="component" value="Unassembled WGS sequence"/>
</dbReference>
<dbReference type="GeneID" id="87903996"/>
<gene>
    <name evidence="2" type="ORF">QC762_0100870</name>
</gene>
<evidence type="ECO:0000313" key="3">
    <source>
        <dbReference type="Proteomes" id="UP001323405"/>
    </source>
</evidence>
<comment type="caution">
    <text evidence="2">The sequence shown here is derived from an EMBL/GenBank/DDBJ whole genome shotgun (WGS) entry which is preliminary data.</text>
</comment>
<keyword evidence="1" id="KW-0732">Signal</keyword>
<organism evidence="2 3">
    <name type="scientific">Podospora pseudocomata</name>
    <dbReference type="NCBI Taxonomy" id="2093779"/>
    <lineage>
        <taxon>Eukaryota</taxon>
        <taxon>Fungi</taxon>
        <taxon>Dikarya</taxon>
        <taxon>Ascomycota</taxon>
        <taxon>Pezizomycotina</taxon>
        <taxon>Sordariomycetes</taxon>
        <taxon>Sordariomycetidae</taxon>
        <taxon>Sordariales</taxon>
        <taxon>Podosporaceae</taxon>
        <taxon>Podospora</taxon>
    </lineage>
</organism>
<evidence type="ECO:0000313" key="2">
    <source>
        <dbReference type="EMBL" id="KAK4652230.1"/>
    </source>
</evidence>
<sequence>MAWAFGFYWNIWLGLAEDLEAPNPVMVVGTETGTGTPPVAVFIREAGNRPLLIPLLQEAAGPMSSS</sequence>
<evidence type="ECO:0000256" key="1">
    <source>
        <dbReference type="SAM" id="SignalP"/>
    </source>
</evidence>